<organism evidence="2 3">
    <name type="scientific">Cimex lectularius</name>
    <name type="common">Bed bug</name>
    <name type="synonym">Acanthia lectularia</name>
    <dbReference type="NCBI Taxonomy" id="79782"/>
    <lineage>
        <taxon>Eukaryota</taxon>
        <taxon>Metazoa</taxon>
        <taxon>Ecdysozoa</taxon>
        <taxon>Arthropoda</taxon>
        <taxon>Hexapoda</taxon>
        <taxon>Insecta</taxon>
        <taxon>Pterygota</taxon>
        <taxon>Neoptera</taxon>
        <taxon>Paraneoptera</taxon>
        <taxon>Hemiptera</taxon>
        <taxon>Heteroptera</taxon>
        <taxon>Panheteroptera</taxon>
        <taxon>Cimicomorpha</taxon>
        <taxon>Cimicidae</taxon>
        <taxon>Cimex</taxon>
    </lineage>
</organism>
<dbReference type="RefSeq" id="XP_014253697.1">
    <property type="nucleotide sequence ID" value="XM_014398211.2"/>
</dbReference>
<dbReference type="AlphaFoldDB" id="A0A8I6RWL3"/>
<dbReference type="GeneID" id="106668984"/>
<feature type="chain" id="PRO_5035185084" description="CPR type cuticle protein" evidence="1">
    <location>
        <begin position="19"/>
        <end position="90"/>
    </location>
</feature>
<dbReference type="Proteomes" id="UP000494040">
    <property type="component" value="Unassembled WGS sequence"/>
</dbReference>
<feature type="signal peptide" evidence="1">
    <location>
        <begin position="1"/>
        <end position="18"/>
    </location>
</feature>
<keyword evidence="1" id="KW-0732">Signal</keyword>
<accession>A0A8I6RWL3</accession>
<evidence type="ECO:0000256" key="1">
    <source>
        <dbReference type="SAM" id="SignalP"/>
    </source>
</evidence>
<evidence type="ECO:0000313" key="3">
    <source>
        <dbReference type="Proteomes" id="UP000494040"/>
    </source>
</evidence>
<protein>
    <recommendedName>
        <fullName evidence="4">CPR type cuticle protein</fullName>
    </recommendedName>
</protein>
<keyword evidence="3" id="KW-1185">Reference proteome</keyword>
<dbReference type="EnsemblMetazoa" id="XM_014398211.2">
    <property type="protein sequence ID" value="XP_014253697.1"/>
    <property type="gene ID" value="LOC106668984"/>
</dbReference>
<evidence type="ECO:0000313" key="2">
    <source>
        <dbReference type="EnsemblMetazoa" id="XP_014253697.1"/>
    </source>
</evidence>
<sequence>MAFAKIVLALGFIAVALAAGVEKKQDMQTDSTYGLGYAYGAYPYHGLGYAKLAYPGYAYGYGYYPHAYSHAYAYPGVAYGKYPYAYGYYG</sequence>
<name>A0A8I6RWL3_CIMLE</name>
<proteinExistence type="predicted"/>
<evidence type="ECO:0008006" key="4">
    <source>
        <dbReference type="Google" id="ProtNLM"/>
    </source>
</evidence>
<reference evidence="2" key="1">
    <citation type="submission" date="2022-01" db="UniProtKB">
        <authorList>
            <consortium name="EnsemblMetazoa"/>
        </authorList>
    </citation>
    <scope>IDENTIFICATION</scope>
</reference>
<dbReference type="KEGG" id="clec:106668984"/>